<sequence>MIIYDLNVIRFAISPNKANSELFVDPNRVLSFAIFFQFMKLVVWRCFQIE</sequence>
<proteinExistence type="predicted"/>
<reference evidence="1 2" key="1">
    <citation type="submission" date="2014-11" db="EMBL/GenBank/DDBJ databases">
        <title>Symbiosis island explosion on the genome of extra-slow-growing strains of soybean bradyrhizobia with massive insertion sequences.</title>
        <authorList>
            <person name="Iida T."/>
            <person name="Minamisawa K."/>
        </authorList>
    </citation>
    <scope>NUCLEOTIDE SEQUENCE [LARGE SCALE GENOMIC DNA]</scope>
    <source>
        <strain evidence="1 2">NK6</strain>
    </source>
</reference>
<protein>
    <submittedName>
        <fullName evidence="1">Uncharacterized protein</fullName>
    </submittedName>
</protein>
<dbReference type="Proteomes" id="UP000063308">
    <property type="component" value="Chromosome"/>
</dbReference>
<accession>A0A0E4BPZ3</accession>
<dbReference type="EMBL" id="AP014685">
    <property type="protein sequence ID" value="BAR57279.1"/>
    <property type="molecule type" value="Genomic_DNA"/>
</dbReference>
<dbReference type="AlphaFoldDB" id="A0A0E4BPZ3"/>
<name>A0A0E4BPZ3_9BRAD</name>
<evidence type="ECO:0000313" key="2">
    <source>
        <dbReference type="Proteomes" id="UP000063308"/>
    </source>
</evidence>
<evidence type="ECO:0000313" key="1">
    <source>
        <dbReference type="EMBL" id="BAR57279.1"/>
    </source>
</evidence>
<gene>
    <name evidence="1" type="ORF">NK6_4110</name>
</gene>
<organism evidence="1 2">
    <name type="scientific">Bradyrhizobium diazoefficiens</name>
    <dbReference type="NCBI Taxonomy" id="1355477"/>
    <lineage>
        <taxon>Bacteria</taxon>
        <taxon>Pseudomonadati</taxon>
        <taxon>Pseudomonadota</taxon>
        <taxon>Alphaproteobacteria</taxon>
        <taxon>Hyphomicrobiales</taxon>
        <taxon>Nitrobacteraceae</taxon>
        <taxon>Bradyrhizobium</taxon>
    </lineage>
</organism>